<evidence type="ECO:0000313" key="1">
    <source>
        <dbReference type="EMBL" id="PIS15039.1"/>
    </source>
</evidence>
<accession>A0A2H0WT10</accession>
<dbReference type="AlphaFoldDB" id="A0A2H0WT10"/>
<comment type="caution">
    <text evidence="1">The sequence shown here is derived from an EMBL/GenBank/DDBJ whole genome shotgun (WGS) entry which is preliminary data.</text>
</comment>
<organism evidence="1 2">
    <name type="scientific">Candidatus Shapirobacteria bacterium CG09_land_8_20_14_0_10_38_17</name>
    <dbReference type="NCBI Taxonomy" id="1974884"/>
    <lineage>
        <taxon>Bacteria</taxon>
        <taxon>Candidatus Shapironibacteriota</taxon>
    </lineage>
</organism>
<dbReference type="Gene3D" id="1.20.1440.60">
    <property type="entry name" value="23S rRNA-intervening sequence"/>
    <property type="match status" value="1"/>
</dbReference>
<proteinExistence type="predicted"/>
<dbReference type="PANTHER" id="PTHR38471:SF2">
    <property type="entry name" value="FOUR HELIX BUNDLE PROTEIN"/>
    <property type="match status" value="1"/>
</dbReference>
<dbReference type="NCBIfam" id="TIGR02436">
    <property type="entry name" value="four helix bundle protein"/>
    <property type="match status" value="1"/>
</dbReference>
<name>A0A2H0WT10_9BACT</name>
<dbReference type="SUPFAM" id="SSF158446">
    <property type="entry name" value="IVS-encoded protein-like"/>
    <property type="match status" value="1"/>
</dbReference>
<dbReference type="PANTHER" id="PTHR38471">
    <property type="entry name" value="FOUR HELIX BUNDLE PROTEIN"/>
    <property type="match status" value="1"/>
</dbReference>
<sequence length="122" mass="14185">MVKTKSLKQYDLEERTFDFARGVRNLVKKLPKVVQFSDDVRQLLRASGSVAANYIEANESLSKKDFLHRAKICRKEAKESRLWLRLIETKDIEIQKEQKQLAQEALELTKIFGSIVNGPKFF</sequence>
<protein>
    <submittedName>
        <fullName evidence="1">Four helix bundle protein</fullName>
    </submittedName>
</protein>
<gene>
    <name evidence="1" type="ORF">COT63_02090</name>
</gene>
<dbReference type="Proteomes" id="UP000231282">
    <property type="component" value="Unassembled WGS sequence"/>
</dbReference>
<reference evidence="2" key="1">
    <citation type="submission" date="2017-09" db="EMBL/GenBank/DDBJ databases">
        <title>Depth-based differentiation of microbial function through sediment-hosted aquifers and enrichment of novel symbionts in the deep terrestrial subsurface.</title>
        <authorList>
            <person name="Probst A.J."/>
            <person name="Ladd B."/>
            <person name="Jarett J.K."/>
            <person name="Geller-Mcgrath D.E."/>
            <person name="Sieber C.M.K."/>
            <person name="Emerson J.B."/>
            <person name="Anantharaman K."/>
            <person name="Thomas B.C."/>
            <person name="Malmstrom R."/>
            <person name="Stieglmeier M."/>
            <person name="Klingl A."/>
            <person name="Woyke T."/>
            <person name="Ryan C.M."/>
            <person name="Banfield J.F."/>
        </authorList>
    </citation>
    <scope>NUCLEOTIDE SEQUENCE [LARGE SCALE GENOMIC DNA]</scope>
</reference>
<dbReference type="InterPro" id="IPR012657">
    <property type="entry name" value="23S_rRNA-intervening_sequence"/>
</dbReference>
<dbReference type="Pfam" id="PF05635">
    <property type="entry name" value="23S_rRNA_IVP"/>
    <property type="match status" value="1"/>
</dbReference>
<evidence type="ECO:0000313" key="2">
    <source>
        <dbReference type="Proteomes" id="UP000231282"/>
    </source>
</evidence>
<dbReference type="InterPro" id="IPR036583">
    <property type="entry name" value="23S_rRNA_IVS_sf"/>
</dbReference>
<dbReference type="EMBL" id="PEZH01000041">
    <property type="protein sequence ID" value="PIS15039.1"/>
    <property type="molecule type" value="Genomic_DNA"/>
</dbReference>